<name>A0ABU9IW06_9GAMM</name>
<dbReference type="EMBL" id="JBBWWT010000001">
    <property type="protein sequence ID" value="MEL1263168.1"/>
    <property type="molecule type" value="Genomic_DNA"/>
</dbReference>
<feature type="signal peptide" evidence="2">
    <location>
        <begin position="1"/>
        <end position="22"/>
    </location>
</feature>
<accession>A0ABU9IW06</accession>
<evidence type="ECO:0000256" key="1">
    <source>
        <dbReference type="SAM" id="MobiDB-lite"/>
    </source>
</evidence>
<gene>
    <name evidence="3" type="ORF">AAD027_02145</name>
</gene>
<organism evidence="3 4">
    <name type="scientific">Pseudoxanthomonas putridarboris</name>
    <dbReference type="NCBI Taxonomy" id="752605"/>
    <lineage>
        <taxon>Bacteria</taxon>
        <taxon>Pseudomonadati</taxon>
        <taxon>Pseudomonadota</taxon>
        <taxon>Gammaproteobacteria</taxon>
        <taxon>Lysobacterales</taxon>
        <taxon>Lysobacteraceae</taxon>
        <taxon>Pseudoxanthomonas</taxon>
    </lineage>
</organism>
<dbReference type="SUPFAM" id="SSF48452">
    <property type="entry name" value="TPR-like"/>
    <property type="match status" value="2"/>
</dbReference>
<protein>
    <submittedName>
        <fullName evidence="3">Tetratricopeptide repeat protein</fullName>
    </submittedName>
</protein>
<feature type="chain" id="PRO_5045806290" evidence="2">
    <location>
        <begin position="23"/>
        <end position="531"/>
    </location>
</feature>
<dbReference type="InterPro" id="IPR011990">
    <property type="entry name" value="TPR-like_helical_dom_sf"/>
</dbReference>
<evidence type="ECO:0000313" key="4">
    <source>
        <dbReference type="Proteomes" id="UP001459204"/>
    </source>
</evidence>
<keyword evidence="4" id="KW-1185">Reference proteome</keyword>
<proteinExistence type="predicted"/>
<evidence type="ECO:0000313" key="3">
    <source>
        <dbReference type="EMBL" id="MEL1263168.1"/>
    </source>
</evidence>
<comment type="caution">
    <text evidence="3">The sequence shown here is derived from an EMBL/GenBank/DDBJ whole genome shotgun (WGS) entry which is preliminary data.</text>
</comment>
<evidence type="ECO:0000256" key="2">
    <source>
        <dbReference type="SAM" id="SignalP"/>
    </source>
</evidence>
<dbReference type="InterPro" id="IPR019734">
    <property type="entry name" value="TPR_rpt"/>
</dbReference>
<keyword evidence="2" id="KW-0732">Signal</keyword>
<sequence>MQGCLKGLIALCAVLGAVPVQAEEDVSLPAVHDARHAQPTPASPFSKDAPRAHGKQKTGGSLAFQRQRHAAMALGENDDEADADRALTDVIAHAEFGGLPAGEQRDILSRAGWMAIRVDDYPRARRLLLRATANGSDNPDDWYFLANLEAQRGDHAAAARHLQRFVHGWPSLLEHVDTPSVLRIVHGMDDDAPARPELLQSLFDSGWDNRGLGLSGLWYELARLRVERGERDAARAAIARVVEPAALVKLRADRRFDGLVDPHAPAFDVEAAARRRVDDLRVLASERTNLLEARTELGLALLMLGLHEEALRSTDQALAIIREAPRDTPAFQDMDQHAWLLNNRAIALRRLGRIDEAHADLLAASRMSEQGMPNVSQALNLGQFLCQLGRPAEAKAAIAPAEDLSGYGRMVKVHVELCAAVQTGDRAAAKRALAYLRKHRADSAAIWIEALVESDRLDAAAKALADALAAPRTRGEMLAWLQQYREADPLPAYASTRERWRTLMARADVQRAFSKVGRIQRYDIFFGYGTE</sequence>
<dbReference type="Pfam" id="PF13432">
    <property type="entry name" value="TPR_16"/>
    <property type="match status" value="2"/>
</dbReference>
<feature type="region of interest" description="Disordered" evidence="1">
    <location>
        <begin position="34"/>
        <end position="62"/>
    </location>
</feature>
<reference evidence="3 4" key="1">
    <citation type="submission" date="2024-04" db="EMBL/GenBank/DDBJ databases">
        <title>Draft genome sequence of Pseudoxanthomonas putridarboris WD12.</title>
        <authorList>
            <person name="Oh J."/>
        </authorList>
    </citation>
    <scope>NUCLEOTIDE SEQUENCE [LARGE SCALE GENOMIC DNA]</scope>
    <source>
        <strain evidence="3 4">WD12</strain>
    </source>
</reference>
<dbReference type="SMART" id="SM00028">
    <property type="entry name" value="TPR"/>
    <property type="match status" value="3"/>
</dbReference>
<dbReference type="Proteomes" id="UP001459204">
    <property type="component" value="Unassembled WGS sequence"/>
</dbReference>
<dbReference type="Gene3D" id="1.25.40.10">
    <property type="entry name" value="Tetratricopeptide repeat domain"/>
    <property type="match status" value="2"/>
</dbReference>
<dbReference type="RefSeq" id="WP_341724361.1">
    <property type="nucleotide sequence ID" value="NZ_JBBWWT010000001.1"/>
</dbReference>